<dbReference type="PANTHER" id="PTHR11538:SF41">
    <property type="entry name" value="PHENYLALANINE--TRNA LIGASE, MITOCHONDRIAL"/>
    <property type="match status" value="1"/>
</dbReference>
<evidence type="ECO:0000256" key="8">
    <source>
        <dbReference type="ARBA" id="ARBA00022840"/>
    </source>
</evidence>
<evidence type="ECO:0000313" key="16">
    <source>
        <dbReference type="Proteomes" id="UP000178735"/>
    </source>
</evidence>
<dbReference type="Proteomes" id="UP000178735">
    <property type="component" value="Unassembled WGS sequence"/>
</dbReference>
<keyword evidence="11 13" id="KW-0030">Aminoacyl-tRNA synthetase</keyword>
<dbReference type="Gene3D" id="3.30.930.10">
    <property type="entry name" value="Bira Bifunctional Protein, Domain 2"/>
    <property type="match status" value="2"/>
</dbReference>
<comment type="cofactor">
    <cofactor evidence="13">
        <name>Mg(2+)</name>
        <dbReference type="ChEBI" id="CHEBI:18420"/>
    </cofactor>
    <text evidence="13">Binds 2 magnesium ions per tetramer.</text>
</comment>
<dbReference type="EMBL" id="MGFH01000211">
    <property type="protein sequence ID" value="OGM02314.1"/>
    <property type="molecule type" value="Genomic_DNA"/>
</dbReference>
<dbReference type="PROSITE" id="PS50862">
    <property type="entry name" value="AA_TRNA_LIGASE_II"/>
    <property type="match status" value="1"/>
</dbReference>
<dbReference type="HAMAP" id="MF_00281">
    <property type="entry name" value="Phe_tRNA_synth_alpha1"/>
    <property type="match status" value="1"/>
</dbReference>
<dbReference type="PANTHER" id="PTHR11538">
    <property type="entry name" value="PHENYLALANYL-TRNA SYNTHETASE"/>
    <property type="match status" value="1"/>
</dbReference>
<keyword evidence="6 13" id="KW-0479">Metal-binding</keyword>
<evidence type="ECO:0000256" key="7">
    <source>
        <dbReference type="ARBA" id="ARBA00022741"/>
    </source>
</evidence>
<evidence type="ECO:0000256" key="3">
    <source>
        <dbReference type="ARBA" id="ARBA00011209"/>
    </source>
</evidence>
<dbReference type="InterPro" id="IPR022911">
    <property type="entry name" value="Phe_tRNA_ligase_alpha1_bac"/>
</dbReference>
<keyword evidence="7 13" id="KW-0547">Nucleotide-binding</keyword>
<evidence type="ECO:0000256" key="11">
    <source>
        <dbReference type="ARBA" id="ARBA00023146"/>
    </source>
</evidence>
<dbReference type="Pfam" id="PF01409">
    <property type="entry name" value="tRNA-synt_2d"/>
    <property type="match status" value="1"/>
</dbReference>
<evidence type="ECO:0000256" key="4">
    <source>
        <dbReference type="ARBA" id="ARBA00022490"/>
    </source>
</evidence>
<dbReference type="GO" id="GO:0006432">
    <property type="term" value="P:phenylalanyl-tRNA aminoacylation"/>
    <property type="evidence" value="ECO:0007669"/>
    <property type="project" value="UniProtKB-UniRule"/>
</dbReference>
<dbReference type="EC" id="6.1.1.20" evidence="13"/>
<dbReference type="Pfam" id="PF02912">
    <property type="entry name" value="Phe_tRNA-synt_N"/>
    <property type="match status" value="1"/>
</dbReference>
<dbReference type="GO" id="GO:0004826">
    <property type="term" value="F:phenylalanine-tRNA ligase activity"/>
    <property type="evidence" value="ECO:0007669"/>
    <property type="project" value="UniProtKB-UniRule"/>
</dbReference>
<dbReference type="InterPro" id="IPR004188">
    <property type="entry name" value="Phe-tRNA_ligase_II_N"/>
</dbReference>
<evidence type="ECO:0000259" key="14">
    <source>
        <dbReference type="PROSITE" id="PS50862"/>
    </source>
</evidence>
<keyword evidence="4 13" id="KW-0963">Cytoplasm</keyword>
<comment type="catalytic activity">
    <reaction evidence="12 13">
        <text>tRNA(Phe) + L-phenylalanine + ATP = L-phenylalanyl-tRNA(Phe) + AMP + diphosphate + H(+)</text>
        <dbReference type="Rhea" id="RHEA:19413"/>
        <dbReference type="Rhea" id="RHEA-COMP:9668"/>
        <dbReference type="Rhea" id="RHEA-COMP:9699"/>
        <dbReference type="ChEBI" id="CHEBI:15378"/>
        <dbReference type="ChEBI" id="CHEBI:30616"/>
        <dbReference type="ChEBI" id="CHEBI:33019"/>
        <dbReference type="ChEBI" id="CHEBI:58095"/>
        <dbReference type="ChEBI" id="CHEBI:78442"/>
        <dbReference type="ChEBI" id="CHEBI:78531"/>
        <dbReference type="ChEBI" id="CHEBI:456215"/>
        <dbReference type="EC" id="6.1.1.20"/>
    </reaction>
</comment>
<dbReference type="InterPro" id="IPR002319">
    <property type="entry name" value="Phenylalanyl-tRNA_Synthase"/>
</dbReference>
<evidence type="ECO:0000256" key="9">
    <source>
        <dbReference type="ARBA" id="ARBA00022842"/>
    </source>
</evidence>
<gene>
    <name evidence="13" type="primary">pheS</name>
    <name evidence="15" type="ORF">A2008_08300</name>
</gene>
<sequence length="368" mass="41422">MDESKLNEITAMFEEKLSKAATVSDIETLKVDFLGKKGHVTSLFKEMGKVTAEDRPAFGEKINRVKEKVESGIKEFEKKISDKAVGEKINRVKEKVESGIKEFEKKISDKAVYEKINASYCDVTLPGKFHEIGHRHPISSTIAEIVEIFGRLGFSVSEGPDIETDYINFDALNMFDWHPARDMQDSFYAGPNAVLRTHTSGVQIRTMLKSEPPIKIVAPGRVYRLDEVDASHSPVFHQVEGLLVDKNTNFAAFKGIIASFCREFFGADRKVVFRPSYFPFTEPSAEVDVECISCKGRGCAICKNSGFLEVMGAGMVHPNVLKNGNIDPEIYRGFAFGMGVERIAMLRYAIRDIRDFYMNDLRVLAQFR</sequence>
<dbReference type="InterPro" id="IPR010978">
    <property type="entry name" value="tRNA-bd_arm"/>
</dbReference>
<comment type="caution">
    <text evidence="15">The sequence shown here is derived from an EMBL/GenBank/DDBJ whole genome shotgun (WGS) entry which is preliminary data.</text>
</comment>
<dbReference type="GO" id="GO:0005737">
    <property type="term" value="C:cytoplasm"/>
    <property type="evidence" value="ECO:0007669"/>
    <property type="project" value="UniProtKB-SubCell"/>
</dbReference>
<name>A0A1F7WHJ8_9BACT</name>
<organism evidence="15 16">
    <name type="scientific">Candidatus Wallbacteria bacterium GWC2_49_35</name>
    <dbReference type="NCBI Taxonomy" id="1817813"/>
    <lineage>
        <taxon>Bacteria</taxon>
        <taxon>Candidatus Walliibacteriota</taxon>
    </lineage>
</organism>
<comment type="similarity">
    <text evidence="2 13">Belongs to the class-II aminoacyl-tRNA synthetase family. Phe-tRNA synthetase alpha subunit type 1 subfamily.</text>
</comment>
<feature type="binding site" evidence="13">
    <location>
        <position position="282"/>
    </location>
    <ligand>
        <name>Mg(2+)</name>
        <dbReference type="ChEBI" id="CHEBI:18420"/>
        <note>shared with beta subunit</note>
    </ligand>
</feature>
<accession>A0A1F7WHJ8</accession>
<keyword evidence="9 13" id="KW-0460">Magnesium</keyword>
<dbReference type="InterPro" id="IPR004529">
    <property type="entry name" value="Phe-tRNA-synth_IIc_asu"/>
</dbReference>
<dbReference type="NCBIfam" id="TIGR00468">
    <property type="entry name" value="pheS"/>
    <property type="match status" value="1"/>
</dbReference>
<evidence type="ECO:0000256" key="2">
    <source>
        <dbReference type="ARBA" id="ARBA00010207"/>
    </source>
</evidence>
<dbReference type="InterPro" id="IPR006195">
    <property type="entry name" value="aa-tRNA-synth_II"/>
</dbReference>
<evidence type="ECO:0000256" key="12">
    <source>
        <dbReference type="ARBA" id="ARBA00049255"/>
    </source>
</evidence>
<keyword evidence="5 13" id="KW-0436">Ligase</keyword>
<reference evidence="15 16" key="1">
    <citation type="journal article" date="2016" name="Nat. Commun.">
        <title>Thousands of microbial genomes shed light on interconnected biogeochemical processes in an aquifer system.</title>
        <authorList>
            <person name="Anantharaman K."/>
            <person name="Brown C.T."/>
            <person name="Hug L.A."/>
            <person name="Sharon I."/>
            <person name="Castelle C.J."/>
            <person name="Probst A.J."/>
            <person name="Thomas B.C."/>
            <person name="Singh A."/>
            <person name="Wilkins M.J."/>
            <person name="Karaoz U."/>
            <person name="Brodie E.L."/>
            <person name="Williams K.H."/>
            <person name="Hubbard S.S."/>
            <person name="Banfield J.F."/>
        </authorList>
    </citation>
    <scope>NUCLEOTIDE SEQUENCE [LARGE SCALE GENOMIC DNA]</scope>
</reference>
<keyword evidence="8 13" id="KW-0067">ATP-binding</keyword>
<evidence type="ECO:0000256" key="13">
    <source>
        <dbReference type="HAMAP-Rule" id="MF_00281"/>
    </source>
</evidence>
<evidence type="ECO:0000256" key="5">
    <source>
        <dbReference type="ARBA" id="ARBA00022598"/>
    </source>
</evidence>
<evidence type="ECO:0000256" key="10">
    <source>
        <dbReference type="ARBA" id="ARBA00022917"/>
    </source>
</evidence>
<dbReference type="STRING" id="1817813.A2008_08300"/>
<dbReference type="SUPFAM" id="SSF46589">
    <property type="entry name" value="tRNA-binding arm"/>
    <property type="match status" value="1"/>
</dbReference>
<dbReference type="SUPFAM" id="SSF55681">
    <property type="entry name" value="Class II aaRS and biotin synthetases"/>
    <property type="match status" value="1"/>
</dbReference>
<comment type="subunit">
    <text evidence="3 13">Tetramer of two alpha and two beta subunits.</text>
</comment>
<dbReference type="CDD" id="cd00496">
    <property type="entry name" value="PheRS_alpha_core"/>
    <property type="match status" value="1"/>
</dbReference>
<comment type="subcellular location">
    <subcellularLocation>
        <location evidence="1 13">Cytoplasm</location>
    </subcellularLocation>
</comment>
<keyword evidence="10 13" id="KW-0648">Protein biosynthesis</keyword>
<protein>
    <recommendedName>
        <fullName evidence="13">Phenylalanine--tRNA ligase alpha subunit</fullName>
        <ecNumber evidence="13">6.1.1.20</ecNumber>
    </recommendedName>
    <alternativeName>
        <fullName evidence="13">Phenylalanyl-tRNA synthetase alpha subunit</fullName>
        <shortName evidence="13">PheRS</shortName>
    </alternativeName>
</protein>
<dbReference type="GO" id="GO:0000287">
    <property type="term" value="F:magnesium ion binding"/>
    <property type="evidence" value="ECO:0007669"/>
    <property type="project" value="UniProtKB-UniRule"/>
</dbReference>
<dbReference type="AlphaFoldDB" id="A0A1F7WHJ8"/>
<evidence type="ECO:0000256" key="1">
    <source>
        <dbReference type="ARBA" id="ARBA00004496"/>
    </source>
</evidence>
<evidence type="ECO:0000256" key="6">
    <source>
        <dbReference type="ARBA" id="ARBA00022723"/>
    </source>
</evidence>
<dbReference type="GO" id="GO:0005524">
    <property type="term" value="F:ATP binding"/>
    <property type="evidence" value="ECO:0007669"/>
    <property type="project" value="UniProtKB-UniRule"/>
</dbReference>
<proteinExistence type="inferred from homology"/>
<evidence type="ECO:0000313" key="15">
    <source>
        <dbReference type="EMBL" id="OGM02314.1"/>
    </source>
</evidence>
<dbReference type="InterPro" id="IPR045864">
    <property type="entry name" value="aa-tRNA-synth_II/BPL/LPL"/>
</dbReference>
<feature type="domain" description="Aminoacyl-transfer RNA synthetases class-II family profile" evidence="14">
    <location>
        <begin position="145"/>
        <end position="366"/>
    </location>
</feature>
<dbReference type="GO" id="GO:0000049">
    <property type="term" value="F:tRNA binding"/>
    <property type="evidence" value="ECO:0007669"/>
    <property type="project" value="InterPro"/>
</dbReference>